<dbReference type="EMBL" id="JAATOP010000002">
    <property type="protein sequence ID" value="NIY71561.1"/>
    <property type="molecule type" value="Genomic_DNA"/>
</dbReference>
<protein>
    <submittedName>
        <fullName evidence="2">Uncharacterized protein</fullName>
    </submittedName>
</protein>
<reference evidence="2 3" key="1">
    <citation type="submission" date="2020-03" db="EMBL/GenBank/DDBJ databases">
        <title>Bacterial isolates of synthetic phycosphere.</title>
        <authorList>
            <person name="Fu H."/>
            <person name="Moran M.A."/>
        </authorList>
    </citation>
    <scope>NUCLEOTIDE SEQUENCE [LARGE SCALE GENOMIC DNA]</scope>
    <source>
        <strain evidence="2 3">HF1</strain>
    </source>
</reference>
<feature type="signal peptide" evidence="1">
    <location>
        <begin position="1"/>
        <end position="18"/>
    </location>
</feature>
<proteinExistence type="predicted"/>
<name>A0ABX0VUH9_9RHOB</name>
<keyword evidence="1" id="KW-0732">Signal</keyword>
<keyword evidence="3" id="KW-1185">Reference proteome</keyword>
<gene>
    <name evidence="2" type="ORF">HCZ30_03835</name>
</gene>
<accession>A0ABX0VUH9</accession>
<evidence type="ECO:0000313" key="3">
    <source>
        <dbReference type="Proteomes" id="UP000709466"/>
    </source>
</evidence>
<dbReference type="RefSeq" id="WP_167636480.1">
    <property type="nucleotide sequence ID" value="NZ_JAATOP010000002.1"/>
</dbReference>
<evidence type="ECO:0000256" key="1">
    <source>
        <dbReference type="SAM" id="SignalP"/>
    </source>
</evidence>
<organism evidence="2 3">
    <name type="scientific">Marivivens donghaensis</name>
    <dbReference type="NCBI Taxonomy" id="1699413"/>
    <lineage>
        <taxon>Bacteria</taxon>
        <taxon>Pseudomonadati</taxon>
        <taxon>Pseudomonadota</taxon>
        <taxon>Alphaproteobacteria</taxon>
        <taxon>Rhodobacterales</taxon>
        <taxon>Paracoccaceae</taxon>
        <taxon>Marivivens group</taxon>
        <taxon>Marivivens</taxon>
    </lineage>
</organism>
<dbReference type="Proteomes" id="UP000709466">
    <property type="component" value="Unassembled WGS sequence"/>
</dbReference>
<evidence type="ECO:0000313" key="2">
    <source>
        <dbReference type="EMBL" id="NIY71561.1"/>
    </source>
</evidence>
<sequence>MKHILPIVLALFGTAAQADCYADYKAKQDDPLRLQYGVAQINGACEIEAAANELAPRLEGAGWILLNIVSVFDENGLEERRDSAGENFLRF</sequence>
<comment type="caution">
    <text evidence="2">The sequence shown here is derived from an EMBL/GenBank/DDBJ whole genome shotgun (WGS) entry which is preliminary data.</text>
</comment>
<feature type="chain" id="PRO_5045892896" evidence="1">
    <location>
        <begin position="19"/>
        <end position="91"/>
    </location>
</feature>